<dbReference type="Gramene" id="Jr15_04080_p1">
    <property type="protein sequence ID" value="cds.Jr15_04080_p1"/>
    <property type="gene ID" value="Jr15_04080"/>
</dbReference>
<evidence type="ECO:0000256" key="1">
    <source>
        <dbReference type="ARBA" id="ARBA00004123"/>
    </source>
</evidence>
<dbReference type="InterPro" id="IPR038214">
    <property type="entry name" value="WPP_sf"/>
</dbReference>
<accession>A0A2I4EKA8</accession>
<gene>
    <name evidence="7" type="primary">LOC108990338</name>
</gene>
<evidence type="ECO:0000256" key="3">
    <source>
        <dbReference type="ARBA" id="ARBA00022490"/>
    </source>
</evidence>
<dbReference type="PANTHER" id="PTHR34362">
    <property type="entry name" value="WPP DOMAIN-CONTAINING PROTEIN 1-RELATED"/>
    <property type="match status" value="1"/>
</dbReference>
<name>A0A2I4EKA8_JUGRE</name>
<proteinExistence type="predicted"/>
<feature type="compositionally biased region" description="Basic and acidic residues" evidence="5">
    <location>
        <begin position="22"/>
        <end position="34"/>
    </location>
</feature>
<dbReference type="GO" id="GO:0048527">
    <property type="term" value="P:lateral root development"/>
    <property type="evidence" value="ECO:0007669"/>
    <property type="project" value="InterPro"/>
</dbReference>
<feature type="compositionally biased region" description="Low complexity" evidence="5">
    <location>
        <begin position="141"/>
        <end position="156"/>
    </location>
</feature>
<reference evidence="7" key="1">
    <citation type="submission" date="2025-08" db="UniProtKB">
        <authorList>
            <consortium name="RefSeq"/>
        </authorList>
    </citation>
    <scope>IDENTIFICATION</scope>
    <source>
        <tissue evidence="7">Leaves</tissue>
    </source>
</reference>
<dbReference type="RefSeq" id="XP_018819823.1">
    <property type="nucleotide sequence ID" value="XM_018964278.2"/>
</dbReference>
<dbReference type="InterPro" id="IPR044692">
    <property type="entry name" value="WPP1/2/3"/>
</dbReference>
<evidence type="ECO:0000313" key="7">
    <source>
        <dbReference type="RefSeq" id="XP_018819823.1"/>
    </source>
</evidence>
<dbReference type="GO" id="GO:0005634">
    <property type="term" value="C:nucleus"/>
    <property type="evidence" value="ECO:0007669"/>
    <property type="project" value="UniProtKB-SubCell"/>
</dbReference>
<dbReference type="FunCoup" id="A0A2I4EKA8">
    <property type="interactions" value="3005"/>
</dbReference>
<dbReference type="Gene3D" id="1.10.246.200">
    <property type="entry name" value="WPP domain"/>
    <property type="match status" value="1"/>
</dbReference>
<dbReference type="STRING" id="51240.A0A2I4EKA8"/>
<dbReference type="Pfam" id="PF13943">
    <property type="entry name" value="WPP"/>
    <property type="match status" value="1"/>
</dbReference>
<comment type="subcellular location">
    <subcellularLocation>
        <location evidence="2">Cytoplasm</location>
    </subcellularLocation>
    <subcellularLocation>
        <location evidence="1">Nucleus</location>
    </subcellularLocation>
</comment>
<keyword evidence="6" id="KW-1185">Reference proteome</keyword>
<dbReference type="KEGG" id="jre:108990338"/>
<dbReference type="InterPro" id="IPR025265">
    <property type="entry name" value="WPP_dom"/>
</dbReference>
<evidence type="ECO:0000256" key="4">
    <source>
        <dbReference type="ARBA" id="ARBA00023242"/>
    </source>
</evidence>
<evidence type="ECO:0000256" key="2">
    <source>
        <dbReference type="ARBA" id="ARBA00004496"/>
    </source>
</evidence>
<organism evidence="6 7">
    <name type="scientific">Juglans regia</name>
    <name type="common">English walnut</name>
    <dbReference type="NCBI Taxonomy" id="51240"/>
    <lineage>
        <taxon>Eukaryota</taxon>
        <taxon>Viridiplantae</taxon>
        <taxon>Streptophyta</taxon>
        <taxon>Embryophyta</taxon>
        <taxon>Tracheophyta</taxon>
        <taxon>Spermatophyta</taxon>
        <taxon>Magnoliopsida</taxon>
        <taxon>eudicotyledons</taxon>
        <taxon>Gunneridae</taxon>
        <taxon>Pentapetalae</taxon>
        <taxon>rosids</taxon>
        <taxon>fabids</taxon>
        <taxon>Fagales</taxon>
        <taxon>Juglandaceae</taxon>
        <taxon>Juglans</taxon>
    </lineage>
</organism>
<dbReference type="Proteomes" id="UP000235220">
    <property type="component" value="Chromosome 15"/>
</dbReference>
<keyword evidence="4" id="KW-0539">Nucleus</keyword>
<dbReference type="GeneID" id="108990338"/>
<dbReference type="GO" id="GO:0000278">
    <property type="term" value="P:mitotic cell cycle"/>
    <property type="evidence" value="ECO:0007669"/>
    <property type="project" value="InterPro"/>
</dbReference>
<keyword evidence="3" id="KW-0963">Cytoplasm</keyword>
<feature type="compositionally biased region" description="Polar residues" evidence="5">
    <location>
        <begin position="129"/>
        <end position="140"/>
    </location>
</feature>
<evidence type="ECO:0000313" key="6">
    <source>
        <dbReference type="Proteomes" id="UP000235220"/>
    </source>
</evidence>
<evidence type="ECO:0000256" key="5">
    <source>
        <dbReference type="SAM" id="MobiDB-lite"/>
    </source>
</evidence>
<dbReference type="OrthoDB" id="1927559at2759"/>
<feature type="region of interest" description="Disordered" evidence="5">
    <location>
        <begin position="124"/>
        <end position="164"/>
    </location>
</feature>
<dbReference type="AlphaFoldDB" id="A0A2I4EKA8"/>
<sequence>MSDSNIIDAPSAEVLPEIEAQPQEKHQQEPDKKPGNKSLTFSIWPPTQRTREAVVNRLVETLSTFSVLSKRYGILPHDEASAAARLIEEEAFSSASGSSSAEDDGIEVLQVYSREISRRMLETVKNRAATGSTVDTTASQTPSPSVEPTTTTASEENLSAETES</sequence>
<dbReference type="GO" id="GO:0005737">
    <property type="term" value="C:cytoplasm"/>
    <property type="evidence" value="ECO:0007669"/>
    <property type="project" value="UniProtKB-SubCell"/>
</dbReference>
<dbReference type="PANTHER" id="PTHR34362:SF1">
    <property type="entry name" value="WPP DOMAIN-CONTAINING PROTEIN 1-RELATED"/>
    <property type="match status" value="1"/>
</dbReference>
<protein>
    <submittedName>
        <fullName evidence="7">MFP1 attachment factor 1-like</fullName>
    </submittedName>
</protein>
<feature type="region of interest" description="Disordered" evidence="5">
    <location>
        <begin position="1"/>
        <end position="45"/>
    </location>
</feature>